<dbReference type="Proteomes" id="UP001152561">
    <property type="component" value="Unassembled WGS sequence"/>
</dbReference>
<name>A0A9Q1MR01_9SOLA</name>
<evidence type="ECO:0000313" key="1">
    <source>
        <dbReference type="EMBL" id="KAJ8562627.1"/>
    </source>
</evidence>
<comment type="caution">
    <text evidence="1">The sequence shown here is derived from an EMBL/GenBank/DDBJ whole genome shotgun (WGS) entry which is preliminary data.</text>
</comment>
<accession>A0A9Q1MR01</accession>
<dbReference type="AlphaFoldDB" id="A0A9Q1MR01"/>
<evidence type="ECO:0000313" key="2">
    <source>
        <dbReference type="Proteomes" id="UP001152561"/>
    </source>
</evidence>
<reference evidence="2" key="1">
    <citation type="journal article" date="2023" name="Proc. Natl. Acad. Sci. U.S.A.">
        <title>Genomic and structural basis for evolution of tropane alkaloid biosynthesis.</title>
        <authorList>
            <person name="Wanga Y.-J."/>
            <person name="Taina T."/>
            <person name="Yua J.-Y."/>
            <person name="Lia J."/>
            <person name="Xua B."/>
            <person name="Chenc J."/>
            <person name="D'Auriad J.C."/>
            <person name="Huanga J.-P."/>
            <person name="Huanga S.-X."/>
        </authorList>
    </citation>
    <scope>NUCLEOTIDE SEQUENCE [LARGE SCALE GENOMIC DNA]</scope>
    <source>
        <strain evidence="2">cv. KIB-2019</strain>
    </source>
</reference>
<sequence>MKNVSIATTIDNIGKKLSNILLYYVSEIEDDEEEIELQSTNLKDSTKKHCFTVKAKLSTWGLKGNIVIKIREFHLVKILAA</sequence>
<gene>
    <name evidence="1" type="ORF">K7X08_031079</name>
</gene>
<protein>
    <submittedName>
        <fullName evidence="1">Uncharacterized protein</fullName>
    </submittedName>
</protein>
<keyword evidence="2" id="KW-1185">Reference proteome</keyword>
<proteinExistence type="predicted"/>
<organism evidence="1 2">
    <name type="scientific">Anisodus acutangulus</name>
    <dbReference type="NCBI Taxonomy" id="402998"/>
    <lineage>
        <taxon>Eukaryota</taxon>
        <taxon>Viridiplantae</taxon>
        <taxon>Streptophyta</taxon>
        <taxon>Embryophyta</taxon>
        <taxon>Tracheophyta</taxon>
        <taxon>Spermatophyta</taxon>
        <taxon>Magnoliopsida</taxon>
        <taxon>eudicotyledons</taxon>
        <taxon>Gunneridae</taxon>
        <taxon>Pentapetalae</taxon>
        <taxon>asterids</taxon>
        <taxon>lamiids</taxon>
        <taxon>Solanales</taxon>
        <taxon>Solanaceae</taxon>
        <taxon>Solanoideae</taxon>
        <taxon>Hyoscyameae</taxon>
        <taxon>Anisodus</taxon>
    </lineage>
</organism>
<dbReference type="EMBL" id="JAJAGQ010000005">
    <property type="protein sequence ID" value="KAJ8562627.1"/>
    <property type="molecule type" value="Genomic_DNA"/>
</dbReference>